<dbReference type="PANTHER" id="PTHR12874">
    <property type="entry name" value="F-BOX ONLY PROTEIN 48-RELATED"/>
    <property type="match status" value="1"/>
</dbReference>
<dbReference type="RefSeq" id="YP_784201.1">
    <property type="nucleotide sequence ID" value="NC_008030.1"/>
</dbReference>
<dbReference type="SMART" id="SM00256">
    <property type="entry name" value="FBOX"/>
    <property type="match status" value="1"/>
</dbReference>
<dbReference type="EMBL" id="DQ356948">
    <property type="protein sequence ID" value="ABJ08902.1"/>
    <property type="molecule type" value="Genomic_DNA"/>
</dbReference>
<keyword evidence="5" id="KW-1185">Reference proteome</keyword>
<accession>Q070P0</accession>
<evidence type="ECO:0000313" key="5">
    <source>
        <dbReference type="Proteomes" id="UP000011300"/>
    </source>
</evidence>
<dbReference type="GeneID" id="4363456"/>
<evidence type="ECO:0000259" key="3">
    <source>
        <dbReference type="PROSITE" id="PS50181"/>
    </source>
</evidence>
<organism evidence="4 5">
    <name type="scientific">Nile crocodilepox virus (isolate Crocodylus niloticus/Zimbabwe/Ume/2001)</name>
    <name type="common">CRV</name>
    <dbReference type="NCBI Taxonomy" id="1289473"/>
    <lineage>
        <taxon>Viruses</taxon>
        <taxon>Varidnaviria</taxon>
        <taxon>Bamfordvirae</taxon>
        <taxon>Nucleocytoviricota</taxon>
        <taxon>Pokkesviricetes</taxon>
        <taxon>Chitovirales</taxon>
        <taxon>Poxviridae</taxon>
        <taxon>Chordopoxvirinae</taxon>
        <taxon>Crocodylidpoxvirus</taxon>
        <taxon>Crocodylidpoxvirus nilecrocodilepox</taxon>
        <taxon>Nile crocodilepox virus</taxon>
    </lineage>
</organism>
<dbReference type="InterPro" id="IPR001810">
    <property type="entry name" value="F-box_dom"/>
</dbReference>
<organismHost>
    <name type="scientific">Crocodylus johnstoni</name>
    <name type="common">Australian freshwater crocodile</name>
    <dbReference type="NCBI Taxonomy" id="184234"/>
</organismHost>
<dbReference type="PROSITE" id="PS50181">
    <property type="entry name" value="FBOX"/>
    <property type="match status" value="1"/>
</dbReference>
<evidence type="ECO:0000256" key="2">
    <source>
        <dbReference type="SAM" id="MobiDB-lite"/>
    </source>
</evidence>
<feature type="region of interest" description="Disordered" evidence="2">
    <location>
        <begin position="237"/>
        <end position="265"/>
    </location>
</feature>
<dbReference type="InterPro" id="IPR036047">
    <property type="entry name" value="F-box-like_dom_sf"/>
</dbReference>
<dbReference type="SUPFAM" id="SSF81383">
    <property type="entry name" value="F-box domain"/>
    <property type="match status" value="1"/>
</dbReference>
<organismHost>
    <name type="scientific">Crocodylus porosus</name>
    <name type="common">Saltwater crocodile</name>
    <name type="synonym">Estuarine crocodile</name>
    <dbReference type="NCBI Taxonomy" id="8502"/>
</organismHost>
<dbReference type="GO" id="GO:0031146">
    <property type="term" value="P:SCF-dependent proteasomal ubiquitin-dependent protein catabolic process"/>
    <property type="evidence" value="ECO:0007669"/>
    <property type="project" value="TreeGrafter"/>
</dbReference>
<dbReference type="KEGG" id="vg:4363456"/>
<dbReference type="PANTHER" id="PTHR12874:SF9">
    <property type="entry name" value="F-BOX ONLY PROTEIN 48"/>
    <property type="match status" value="1"/>
</dbReference>
<reference evidence="4 5" key="1">
    <citation type="journal article" date="2006" name="J. Virol.">
        <title>Genome of crocodilepox virus.</title>
        <authorList>
            <person name="Afonso C.L."/>
            <person name="Tulman E.R."/>
            <person name="Delhon G."/>
            <person name="Lu Z."/>
            <person name="Viljoen G.J."/>
            <person name="Wallace D.B."/>
            <person name="Kutish G.F."/>
            <person name="Rock D.L."/>
        </authorList>
    </citation>
    <scope>NUCLEOTIDE SEQUENCE [LARGE SCALE GENOMIC DNA]</scope>
    <source>
        <strain evidence="5">Isolate Crocodylus niloticus/Zimbabwe/Ume/2001</strain>
    </source>
</reference>
<feature type="domain" description="F-box" evidence="3">
    <location>
        <begin position="13"/>
        <end position="59"/>
    </location>
</feature>
<dbReference type="Gene3D" id="1.20.1280.50">
    <property type="match status" value="1"/>
</dbReference>
<organismHost>
    <name type="scientific">Crocodylus niloticus</name>
    <name type="common">Nile crocodile</name>
    <name type="synonym">African crocodile</name>
    <dbReference type="NCBI Taxonomy" id="8501"/>
</organismHost>
<dbReference type="Pfam" id="PF12937">
    <property type="entry name" value="F-box-like"/>
    <property type="match status" value="1"/>
</dbReference>
<evidence type="ECO:0000313" key="4">
    <source>
        <dbReference type="EMBL" id="ABJ08902.1"/>
    </source>
</evidence>
<gene>
    <name evidence="4" type="ORF">CRV011</name>
</gene>
<name>Q070P0_CPRVZ</name>
<proteinExistence type="predicted"/>
<dbReference type="CDD" id="cd09917">
    <property type="entry name" value="F-box_SF"/>
    <property type="match status" value="1"/>
</dbReference>
<dbReference type="GO" id="GO:0019005">
    <property type="term" value="C:SCF ubiquitin ligase complex"/>
    <property type="evidence" value="ECO:0007669"/>
    <property type="project" value="TreeGrafter"/>
</dbReference>
<evidence type="ECO:0000256" key="1">
    <source>
        <dbReference type="ARBA" id="ARBA00023043"/>
    </source>
</evidence>
<dbReference type="Proteomes" id="UP000011300">
    <property type="component" value="Segment"/>
</dbReference>
<sequence length="265" mass="29549">MSDLTSPLPPADEITMDALPPEVVCHVFVFLDDRDLAACRATCRAWRDAADADYLWTARFRQRFGFLPPPGVDRRAAYCRFPHGRNALPLELRSARAVDAVLDLRALGCHPAVLERCPDIAVSSYYANPRRMVQYDMRVILLSRGMTRVTRSRRVSFAPETGEFRHEFSGYSEPVYFVELSRYSDANDTLDLRIAPRASGAAPARSAAATAALAAAPNVEIKTIGYSLHTRTLDPGEIDNAARRRDYRRGLAPRLPARRDDAAGR</sequence>
<keyword evidence="1" id="KW-0040">ANK repeat</keyword>
<protein>
    <submittedName>
        <fullName evidence="4">F-box domain protein</fullName>
    </submittedName>
</protein>